<dbReference type="Proteomes" id="UP000886339">
    <property type="component" value="Unassembled WGS sequence"/>
</dbReference>
<dbReference type="EMBL" id="DRLF01000297">
    <property type="protein sequence ID" value="HEC06882.1"/>
    <property type="molecule type" value="Genomic_DNA"/>
</dbReference>
<accession>A0A831RX33</accession>
<comment type="caution">
    <text evidence="1">The sequence shown here is derived from an EMBL/GenBank/DDBJ whole genome shotgun (WGS) entry which is preliminary data.</text>
</comment>
<organism evidence="1">
    <name type="scientific">Thiolapillus brandeum</name>
    <dbReference type="NCBI Taxonomy" id="1076588"/>
    <lineage>
        <taxon>Bacteria</taxon>
        <taxon>Pseudomonadati</taxon>
        <taxon>Pseudomonadota</taxon>
        <taxon>Gammaproteobacteria</taxon>
        <taxon>Chromatiales</taxon>
        <taxon>Sedimenticolaceae</taxon>
        <taxon>Thiolapillus</taxon>
    </lineage>
</organism>
<proteinExistence type="predicted"/>
<name>A0A831RX33_9GAMM</name>
<feature type="non-terminal residue" evidence="1">
    <location>
        <position position="46"/>
    </location>
</feature>
<gene>
    <name evidence="1" type="ORF">ENJ12_08530</name>
</gene>
<reference evidence="1" key="1">
    <citation type="journal article" date="2020" name="mSystems">
        <title>Genome- and Community-Level Interaction Insights into Carbon Utilization and Element Cycling Functions of Hydrothermarchaeota in Hydrothermal Sediment.</title>
        <authorList>
            <person name="Zhou Z."/>
            <person name="Liu Y."/>
            <person name="Xu W."/>
            <person name="Pan J."/>
            <person name="Luo Z.H."/>
            <person name="Li M."/>
        </authorList>
    </citation>
    <scope>NUCLEOTIDE SEQUENCE [LARGE SCALE GENOMIC DNA]</scope>
    <source>
        <strain evidence="1">HyVt-458</strain>
    </source>
</reference>
<evidence type="ECO:0000313" key="1">
    <source>
        <dbReference type="EMBL" id="HEC06882.1"/>
    </source>
</evidence>
<dbReference type="AlphaFoldDB" id="A0A831RX33"/>
<protein>
    <submittedName>
        <fullName evidence="1">Cytochrome C biogenesis protein</fullName>
    </submittedName>
</protein>
<sequence length="46" mass="4949">MQHASLAGLGLAFLAGFLFSFNPVSFASIPVVLAYVTKAHEERRAL</sequence>